<gene>
    <name evidence="1" type="ORF">L3Q82_012336</name>
</gene>
<name>A0ACB8W2M9_9TELE</name>
<sequence length="339" mass="36857">MVFNSHLRQSFDCIPRVAGDIESEWALFHAAIVEAAAMSCGHEAAGASRGSNCCQAEEEAAEGYWQAKRYAARAVAEAKTRVWEEFGVAMEKDFWRGRRQLAQTVYSGGGELLTSTGQIVGRWKEYFEDLLNPTDMHSPEETEPGGSEVGALISGVEVAEADPEVDEIRPGATGVEWQTGVMVPIFNKGTRGYVPTIGGSHSSASLGRSTLGYWRGESDRLLNLGFRRNNVVFVLVVEQWTSSLPLAGCWKGHGSLPNQAFVDLEKAYDLVPRGTLHSPLQEYGVDGPLLRAIQSLYCRSVSLVRIAGSKSDLFPVGVGLLPGLLFVTGSVHNIYGQDF</sequence>
<protein>
    <submittedName>
        <fullName evidence="1">Uncharacterized protein</fullName>
    </submittedName>
</protein>
<accession>A0ACB8W2M9</accession>
<evidence type="ECO:0000313" key="2">
    <source>
        <dbReference type="Proteomes" id="UP000831701"/>
    </source>
</evidence>
<keyword evidence="2" id="KW-1185">Reference proteome</keyword>
<organism evidence="1 2">
    <name type="scientific">Scortum barcoo</name>
    <name type="common">barcoo grunter</name>
    <dbReference type="NCBI Taxonomy" id="214431"/>
    <lineage>
        <taxon>Eukaryota</taxon>
        <taxon>Metazoa</taxon>
        <taxon>Chordata</taxon>
        <taxon>Craniata</taxon>
        <taxon>Vertebrata</taxon>
        <taxon>Euteleostomi</taxon>
        <taxon>Actinopterygii</taxon>
        <taxon>Neopterygii</taxon>
        <taxon>Teleostei</taxon>
        <taxon>Neoteleostei</taxon>
        <taxon>Acanthomorphata</taxon>
        <taxon>Eupercaria</taxon>
        <taxon>Centrarchiformes</taxon>
        <taxon>Terapontoidei</taxon>
        <taxon>Terapontidae</taxon>
        <taxon>Scortum</taxon>
    </lineage>
</organism>
<proteinExistence type="predicted"/>
<dbReference type="EMBL" id="CM041545">
    <property type="protein sequence ID" value="KAI3361986.1"/>
    <property type="molecule type" value="Genomic_DNA"/>
</dbReference>
<dbReference type="Proteomes" id="UP000831701">
    <property type="component" value="Chromosome 15"/>
</dbReference>
<evidence type="ECO:0000313" key="1">
    <source>
        <dbReference type="EMBL" id="KAI3361986.1"/>
    </source>
</evidence>
<reference evidence="1" key="1">
    <citation type="submission" date="2022-04" db="EMBL/GenBank/DDBJ databases">
        <title>Jade perch genome.</title>
        <authorList>
            <person name="Chao B."/>
        </authorList>
    </citation>
    <scope>NUCLEOTIDE SEQUENCE</scope>
    <source>
        <strain evidence="1">CB-2022</strain>
    </source>
</reference>
<comment type="caution">
    <text evidence="1">The sequence shown here is derived from an EMBL/GenBank/DDBJ whole genome shotgun (WGS) entry which is preliminary data.</text>
</comment>